<dbReference type="SUPFAM" id="SSF53383">
    <property type="entry name" value="PLP-dependent transferases"/>
    <property type="match status" value="1"/>
</dbReference>
<evidence type="ECO:0000313" key="5">
    <source>
        <dbReference type="EMBL" id="GAA0899965.1"/>
    </source>
</evidence>
<dbReference type="InterPro" id="IPR015422">
    <property type="entry name" value="PyrdxlP-dep_Trfase_small"/>
</dbReference>
<dbReference type="PANTHER" id="PTHR42885:SF1">
    <property type="entry name" value="THREONINE-PHOSPHATE DECARBOXYLASE"/>
    <property type="match status" value="1"/>
</dbReference>
<proteinExistence type="predicted"/>
<accession>A0ABN1NAG6</accession>
<dbReference type="Gene3D" id="3.90.1150.10">
    <property type="entry name" value="Aspartate Aminotransferase, domain 1"/>
    <property type="match status" value="1"/>
</dbReference>
<gene>
    <name evidence="5" type="ORF">GCM10009559_65320</name>
</gene>
<dbReference type="InterPro" id="IPR015424">
    <property type="entry name" value="PyrdxlP-dep_Trfase"/>
</dbReference>
<keyword evidence="6" id="KW-1185">Reference proteome</keyword>
<evidence type="ECO:0000259" key="4">
    <source>
        <dbReference type="Pfam" id="PF00155"/>
    </source>
</evidence>
<dbReference type="Pfam" id="PF00155">
    <property type="entry name" value="Aminotran_1_2"/>
    <property type="match status" value="1"/>
</dbReference>
<evidence type="ECO:0000313" key="6">
    <source>
        <dbReference type="Proteomes" id="UP001499967"/>
    </source>
</evidence>
<evidence type="ECO:0000256" key="3">
    <source>
        <dbReference type="SAM" id="MobiDB-lite"/>
    </source>
</evidence>
<organism evidence="5 6">
    <name type="scientific">Pseudonocardia zijingensis</name>
    <dbReference type="NCBI Taxonomy" id="153376"/>
    <lineage>
        <taxon>Bacteria</taxon>
        <taxon>Bacillati</taxon>
        <taxon>Actinomycetota</taxon>
        <taxon>Actinomycetes</taxon>
        <taxon>Pseudonocardiales</taxon>
        <taxon>Pseudonocardiaceae</taxon>
        <taxon>Pseudonocardia</taxon>
    </lineage>
</organism>
<dbReference type="InterPro" id="IPR015421">
    <property type="entry name" value="PyrdxlP-dep_Trfase_major"/>
</dbReference>
<dbReference type="Proteomes" id="UP001499967">
    <property type="component" value="Unassembled WGS sequence"/>
</dbReference>
<dbReference type="PANTHER" id="PTHR42885">
    <property type="entry name" value="HISTIDINOL-PHOSPHATE AMINOTRANSFERASE-RELATED"/>
    <property type="match status" value="1"/>
</dbReference>
<comment type="cofactor">
    <cofactor evidence="1">
        <name>pyridoxal 5'-phosphate</name>
        <dbReference type="ChEBI" id="CHEBI:597326"/>
    </cofactor>
</comment>
<evidence type="ECO:0000256" key="1">
    <source>
        <dbReference type="ARBA" id="ARBA00001933"/>
    </source>
</evidence>
<dbReference type="RefSeq" id="WP_343945570.1">
    <property type="nucleotide sequence ID" value="NZ_BAAAHP010000214.1"/>
</dbReference>
<dbReference type="InterPro" id="IPR004839">
    <property type="entry name" value="Aminotransferase_I/II_large"/>
</dbReference>
<dbReference type="CDD" id="cd00609">
    <property type="entry name" value="AAT_like"/>
    <property type="match status" value="1"/>
</dbReference>
<evidence type="ECO:0000256" key="2">
    <source>
        <dbReference type="ARBA" id="ARBA00022898"/>
    </source>
</evidence>
<dbReference type="Gene3D" id="3.40.640.10">
    <property type="entry name" value="Type I PLP-dependent aspartate aminotransferase-like (Major domain)"/>
    <property type="match status" value="1"/>
</dbReference>
<comment type="caution">
    <text evidence="5">The sequence shown here is derived from an EMBL/GenBank/DDBJ whole genome shotgun (WGS) entry which is preliminary data.</text>
</comment>
<dbReference type="EMBL" id="BAAAHP010000214">
    <property type="protein sequence ID" value="GAA0899965.1"/>
    <property type="molecule type" value="Genomic_DNA"/>
</dbReference>
<feature type="domain" description="Aminotransferase class I/classII large" evidence="4">
    <location>
        <begin position="34"/>
        <end position="328"/>
    </location>
</feature>
<keyword evidence="2" id="KW-0663">Pyridoxal phosphate</keyword>
<reference evidence="5 6" key="1">
    <citation type="journal article" date="2019" name="Int. J. Syst. Evol. Microbiol.">
        <title>The Global Catalogue of Microorganisms (GCM) 10K type strain sequencing project: providing services to taxonomists for standard genome sequencing and annotation.</title>
        <authorList>
            <consortium name="The Broad Institute Genomics Platform"/>
            <consortium name="The Broad Institute Genome Sequencing Center for Infectious Disease"/>
            <person name="Wu L."/>
            <person name="Ma J."/>
        </authorList>
    </citation>
    <scope>NUCLEOTIDE SEQUENCE [LARGE SCALE GENOMIC DNA]</scope>
    <source>
        <strain evidence="5 6">JCM 11117</strain>
    </source>
</reference>
<name>A0ABN1NAG6_9PSEU</name>
<feature type="compositionally biased region" description="Basic and acidic residues" evidence="3">
    <location>
        <begin position="357"/>
        <end position="366"/>
    </location>
</feature>
<sequence>MPCNPHFPTPEMFAQLAAGLEGALKRQPGDAAAVTAQLARALRLNPATVVVANGSTELVTWLDQLWVTESVAVPVPTASRWIDRPMDSGKRVDLFPLREQDAFELDVDRYLAFIRARGSRAAVLRNPNDPDGGYVPRREVLRFLDELADLDLVVVDETSIEVVDTEHNPSVAAEAALRPNVAVVASPGTSLGLPGARFGYLVANPALAATVRRALPRWNVNGLAEALLGLLAQHRPAYRESLRLVARDRFAMGVELARIPELGVYSSQADVLLVRLADDVDGAELREHLWSRHGVLVHDCADQLGLSSQFLRLVVRPAPDVARLTEGIRTFLLARRPRRERRDPASAQLSAIPRPRPRPDLRPSSR</sequence>
<protein>
    <recommendedName>
        <fullName evidence="4">Aminotransferase class I/classII large domain-containing protein</fullName>
    </recommendedName>
</protein>
<feature type="region of interest" description="Disordered" evidence="3">
    <location>
        <begin position="339"/>
        <end position="366"/>
    </location>
</feature>